<protein>
    <submittedName>
        <fullName evidence="1">Uncharacterized protein</fullName>
    </submittedName>
</protein>
<evidence type="ECO:0000313" key="2">
    <source>
        <dbReference type="Proteomes" id="UP000032142"/>
    </source>
</evidence>
<reference evidence="2" key="1">
    <citation type="submission" date="2014-09" db="EMBL/GenBank/DDBJ databases">
        <authorList>
            <person name="Mudge J."/>
            <person name="Ramaraj T."/>
            <person name="Lindquist I.E."/>
            <person name="Bharti A.K."/>
            <person name="Sundararajan A."/>
            <person name="Cameron C.T."/>
            <person name="Woodward J.E."/>
            <person name="May G.D."/>
            <person name="Brubaker C."/>
            <person name="Broadhvest J."/>
            <person name="Wilkins T.A."/>
        </authorList>
    </citation>
    <scope>NUCLEOTIDE SEQUENCE</scope>
    <source>
        <strain evidence="2">cv. AKA8401</strain>
    </source>
</reference>
<gene>
    <name evidence="1" type="ORF">F383_18012</name>
</gene>
<keyword evidence="2" id="KW-1185">Reference proteome</keyword>
<name>A0A0B0NLA3_GOSAR</name>
<organism evidence="1 2">
    <name type="scientific">Gossypium arboreum</name>
    <name type="common">Tree cotton</name>
    <name type="synonym">Gossypium nanking</name>
    <dbReference type="NCBI Taxonomy" id="29729"/>
    <lineage>
        <taxon>Eukaryota</taxon>
        <taxon>Viridiplantae</taxon>
        <taxon>Streptophyta</taxon>
        <taxon>Embryophyta</taxon>
        <taxon>Tracheophyta</taxon>
        <taxon>Spermatophyta</taxon>
        <taxon>Magnoliopsida</taxon>
        <taxon>eudicotyledons</taxon>
        <taxon>Gunneridae</taxon>
        <taxon>Pentapetalae</taxon>
        <taxon>rosids</taxon>
        <taxon>malvids</taxon>
        <taxon>Malvales</taxon>
        <taxon>Malvaceae</taxon>
        <taxon>Malvoideae</taxon>
        <taxon>Gossypium</taxon>
    </lineage>
</organism>
<dbReference type="Proteomes" id="UP000032142">
    <property type="component" value="Unassembled WGS sequence"/>
</dbReference>
<dbReference type="EMBL" id="KN400001">
    <property type="protein sequence ID" value="KHG13635.1"/>
    <property type="molecule type" value="Genomic_DNA"/>
</dbReference>
<sequence length="11" mass="1334">MILITELLLKF</sequence>
<accession>A0A0B0NLA3</accession>
<proteinExistence type="predicted"/>
<evidence type="ECO:0000313" key="1">
    <source>
        <dbReference type="EMBL" id="KHG13635.1"/>
    </source>
</evidence>